<dbReference type="EMBL" id="UPPP01000116">
    <property type="protein sequence ID" value="VBB09319.1"/>
    <property type="molecule type" value="Genomic_DNA"/>
</dbReference>
<dbReference type="InterPro" id="IPR036291">
    <property type="entry name" value="NAD(P)-bd_dom_sf"/>
</dbReference>
<keyword evidence="3" id="KW-1185">Reference proteome</keyword>
<sequence>MRVLVTGAGGFVGRYMVTELLRRGHEVFAGVIQDGMNGTVGVRHIGFDVTDFAQTKDAICQVRPDGIVHLAAQSMVTQSWSDPAATVYVNTIGTVNVAMAIREIGRPVKMVNIGTSEEYGLAGKAGFPLMEDAEGQPQNPYASSKLAAGQIVLQMAAKDNLNIIHVRPFNHFGPGQRVGFVISDFASQISKIEQGLAPRIIRVGNLNVKRDFTDVRDVILAYAALLENSVQTGTYNVCSGIPRNIGGILNGMIEMAKVSIDVEIDKSRFRPSDVPLFVGSQEKISKTVGWRPRRDFAESLQETMDWWRQQDFTAAATE</sequence>
<feature type="domain" description="NAD(P)-binding" evidence="1">
    <location>
        <begin position="4"/>
        <end position="303"/>
    </location>
</feature>
<accession>A0A498RDD2</accession>
<dbReference type="RefSeq" id="WP_122630116.1">
    <property type="nucleotide sequence ID" value="NZ_UPPP01000116.1"/>
</dbReference>
<proteinExistence type="predicted"/>
<dbReference type="Pfam" id="PF16363">
    <property type="entry name" value="GDP_Man_Dehyd"/>
    <property type="match status" value="1"/>
</dbReference>
<dbReference type="Proteomes" id="UP000277811">
    <property type="component" value="Unassembled WGS sequence"/>
</dbReference>
<evidence type="ECO:0000313" key="2">
    <source>
        <dbReference type="EMBL" id="VBB09319.1"/>
    </source>
</evidence>
<dbReference type="AlphaFoldDB" id="A0A498RDD2"/>
<dbReference type="Gene3D" id="3.90.25.10">
    <property type="entry name" value="UDP-galactose 4-epimerase, domain 1"/>
    <property type="match status" value="1"/>
</dbReference>
<reference evidence="2 3" key="1">
    <citation type="submission" date="2018-06" db="EMBL/GenBank/DDBJ databases">
        <authorList>
            <person name="Strepis N."/>
        </authorList>
    </citation>
    <scope>NUCLEOTIDE SEQUENCE [LARGE SCALE GENOMIC DNA]</scope>
    <source>
        <strain evidence="2">LUCI</strain>
    </source>
</reference>
<organism evidence="2 3">
    <name type="scientific">Lucifera butyrica</name>
    <dbReference type="NCBI Taxonomy" id="1351585"/>
    <lineage>
        <taxon>Bacteria</taxon>
        <taxon>Bacillati</taxon>
        <taxon>Bacillota</taxon>
        <taxon>Negativicutes</taxon>
        <taxon>Veillonellales</taxon>
        <taxon>Veillonellaceae</taxon>
        <taxon>Lucifera</taxon>
    </lineage>
</organism>
<gene>
    <name evidence="2" type="ORF">LUCI_4609</name>
</gene>
<name>A0A498RDD2_9FIRM</name>
<dbReference type="Gene3D" id="3.40.50.720">
    <property type="entry name" value="NAD(P)-binding Rossmann-like Domain"/>
    <property type="match status" value="1"/>
</dbReference>
<evidence type="ECO:0000259" key="1">
    <source>
        <dbReference type="Pfam" id="PF16363"/>
    </source>
</evidence>
<dbReference type="InterPro" id="IPR016040">
    <property type="entry name" value="NAD(P)-bd_dom"/>
</dbReference>
<dbReference type="SUPFAM" id="SSF51735">
    <property type="entry name" value="NAD(P)-binding Rossmann-fold domains"/>
    <property type="match status" value="1"/>
</dbReference>
<dbReference type="OrthoDB" id="9779041at2"/>
<evidence type="ECO:0000313" key="3">
    <source>
        <dbReference type="Proteomes" id="UP000277811"/>
    </source>
</evidence>
<protein>
    <submittedName>
        <fullName evidence="2">Gdp-mannose 4 6 dehydratase</fullName>
    </submittedName>
</protein>
<dbReference type="PANTHER" id="PTHR43000">
    <property type="entry name" value="DTDP-D-GLUCOSE 4,6-DEHYDRATASE-RELATED"/>
    <property type="match status" value="1"/>
</dbReference>